<proteinExistence type="predicted"/>
<comment type="caution">
    <text evidence="2">The sequence shown here is derived from an EMBL/GenBank/DDBJ whole genome shotgun (WGS) entry which is preliminary data.</text>
</comment>
<organism evidence="2 3">
    <name type="scientific">Xanthoceras sorbifolium</name>
    <dbReference type="NCBI Taxonomy" id="99658"/>
    <lineage>
        <taxon>Eukaryota</taxon>
        <taxon>Viridiplantae</taxon>
        <taxon>Streptophyta</taxon>
        <taxon>Embryophyta</taxon>
        <taxon>Tracheophyta</taxon>
        <taxon>Spermatophyta</taxon>
        <taxon>Magnoliopsida</taxon>
        <taxon>eudicotyledons</taxon>
        <taxon>Gunneridae</taxon>
        <taxon>Pentapetalae</taxon>
        <taxon>rosids</taxon>
        <taxon>malvids</taxon>
        <taxon>Sapindales</taxon>
        <taxon>Sapindaceae</taxon>
        <taxon>Xanthoceroideae</taxon>
        <taxon>Xanthoceras</taxon>
    </lineage>
</organism>
<accession>A0ABQ8HZY2</accession>
<protein>
    <submittedName>
        <fullName evidence="2">Uncharacterized protein</fullName>
    </submittedName>
</protein>
<keyword evidence="3" id="KW-1185">Reference proteome</keyword>
<reference evidence="2 3" key="1">
    <citation type="submission" date="2021-02" db="EMBL/GenBank/DDBJ databases">
        <title>Plant Genome Project.</title>
        <authorList>
            <person name="Zhang R.-G."/>
        </authorList>
    </citation>
    <scope>NUCLEOTIDE SEQUENCE [LARGE SCALE GENOMIC DNA]</scope>
    <source>
        <tissue evidence="2">Leaves</tissue>
    </source>
</reference>
<evidence type="ECO:0000313" key="2">
    <source>
        <dbReference type="EMBL" id="KAH7569930.1"/>
    </source>
</evidence>
<evidence type="ECO:0000313" key="3">
    <source>
        <dbReference type="Proteomes" id="UP000827721"/>
    </source>
</evidence>
<dbReference type="Proteomes" id="UP000827721">
    <property type="component" value="Unassembled WGS sequence"/>
</dbReference>
<sequence length="95" mass="10366">MYMKKISFKLIFSVFLVIVACKMQEIVVEVEAAACSSDEECVGAVDCGGARVVCVENNCGCEITGEAHQIQCQYSPSTKKEDSSRLHCIPENANK</sequence>
<keyword evidence="1" id="KW-0732">Signal</keyword>
<dbReference type="EMBL" id="JAFEMO010000005">
    <property type="protein sequence ID" value="KAH7569930.1"/>
    <property type="molecule type" value="Genomic_DNA"/>
</dbReference>
<evidence type="ECO:0000256" key="1">
    <source>
        <dbReference type="SAM" id="SignalP"/>
    </source>
</evidence>
<name>A0ABQ8HZY2_9ROSI</name>
<feature type="signal peptide" evidence="1">
    <location>
        <begin position="1"/>
        <end position="21"/>
    </location>
</feature>
<feature type="chain" id="PRO_5047249027" evidence="1">
    <location>
        <begin position="22"/>
        <end position="95"/>
    </location>
</feature>
<dbReference type="PROSITE" id="PS51257">
    <property type="entry name" value="PROKAR_LIPOPROTEIN"/>
    <property type="match status" value="1"/>
</dbReference>
<gene>
    <name evidence="2" type="ORF">JRO89_XS05G0020300</name>
</gene>